<comment type="caution">
    <text evidence="10">The sequence shown here is derived from an EMBL/GenBank/DDBJ whole genome shotgun (WGS) entry which is preliminary data.</text>
</comment>
<evidence type="ECO:0000256" key="1">
    <source>
        <dbReference type="ARBA" id="ARBA00008136"/>
    </source>
</evidence>
<accession>A0A2U2RHL7</accession>
<dbReference type="PANTHER" id="PTHR13604">
    <property type="entry name" value="DC12-RELATED"/>
    <property type="match status" value="1"/>
</dbReference>
<proteinExistence type="inferred from homology"/>
<evidence type="ECO:0000256" key="4">
    <source>
        <dbReference type="ARBA" id="ARBA00022801"/>
    </source>
</evidence>
<feature type="region of interest" description="Disordered" evidence="9">
    <location>
        <begin position="220"/>
        <end position="241"/>
    </location>
</feature>
<keyword evidence="2 8" id="KW-0645">Protease</keyword>
<dbReference type="EMBL" id="QFKX01000005">
    <property type="protein sequence ID" value="PWH05346.1"/>
    <property type="molecule type" value="Genomic_DNA"/>
</dbReference>
<comment type="similarity">
    <text evidence="1 8">Belongs to the SOS response-associated peptidase family.</text>
</comment>
<keyword evidence="7" id="KW-0456">Lyase</keyword>
<dbReference type="AlphaFoldDB" id="A0A2U2RHL7"/>
<dbReference type="GO" id="GO:0106300">
    <property type="term" value="P:protein-DNA covalent cross-linking repair"/>
    <property type="evidence" value="ECO:0007669"/>
    <property type="project" value="InterPro"/>
</dbReference>
<dbReference type="PANTHER" id="PTHR13604:SF0">
    <property type="entry name" value="ABASIC SITE PROCESSING PROTEIN HMCES"/>
    <property type="match status" value="1"/>
</dbReference>
<feature type="compositionally biased region" description="Basic and acidic residues" evidence="9">
    <location>
        <begin position="222"/>
        <end position="231"/>
    </location>
</feature>
<evidence type="ECO:0000313" key="10">
    <source>
        <dbReference type="EMBL" id="PWH05346.1"/>
    </source>
</evidence>
<dbReference type="InterPro" id="IPR003738">
    <property type="entry name" value="SRAP"/>
</dbReference>
<name>A0A2U2RHL7_9MICO</name>
<dbReference type="GO" id="GO:0006508">
    <property type="term" value="P:proteolysis"/>
    <property type="evidence" value="ECO:0007669"/>
    <property type="project" value="UniProtKB-KW"/>
</dbReference>
<dbReference type="SUPFAM" id="SSF143081">
    <property type="entry name" value="BB1717-like"/>
    <property type="match status" value="1"/>
</dbReference>
<keyword evidence="3" id="KW-0227">DNA damage</keyword>
<evidence type="ECO:0000256" key="7">
    <source>
        <dbReference type="ARBA" id="ARBA00023239"/>
    </source>
</evidence>
<dbReference type="Pfam" id="PF02586">
    <property type="entry name" value="SRAP"/>
    <property type="match status" value="1"/>
</dbReference>
<dbReference type="RefSeq" id="WP_109276310.1">
    <property type="nucleotide sequence ID" value="NZ_QFKX01000005.1"/>
</dbReference>
<evidence type="ECO:0000313" key="11">
    <source>
        <dbReference type="Proteomes" id="UP000245590"/>
    </source>
</evidence>
<evidence type="ECO:0000256" key="5">
    <source>
        <dbReference type="ARBA" id="ARBA00023124"/>
    </source>
</evidence>
<dbReference type="InterPro" id="IPR036590">
    <property type="entry name" value="SRAP-like"/>
</dbReference>
<dbReference type="GO" id="GO:0008233">
    <property type="term" value="F:peptidase activity"/>
    <property type="evidence" value="ECO:0007669"/>
    <property type="project" value="UniProtKB-KW"/>
</dbReference>
<keyword evidence="11" id="KW-1185">Reference proteome</keyword>
<organism evidence="10 11">
    <name type="scientific">Brachybacterium endophyticum</name>
    <dbReference type="NCBI Taxonomy" id="2182385"/>
    <lineage>
        <taxon>Bacteria</taxon>
        <taxon>Bacillati</taxon>
        <taxon>Actinomycetota</taxon>
        <taxon>Actinomycetes</taxon>
        <taxon>Micrococcales</taxon>
        <taxon>Dermabacteraceae</taxon>
        <taxon>Brachybacterium</taxon>
    </lineage>
</organism>
<keyword evidence="4 8" id="KW-0378">Hydrolase</keyword>
<gene>
    <name evidence="10" type="ORF">DEO23_12185</name>
</gene>
<dbReference type="GO" id="GO:0016829">
    <property type="term" value="F:lyase activity"/>
    <property type="evidence" value="ECO:0007669"/>
    <property type="project" value="UniProtKB-KW"/>
</dbReference>
<dbReference type="GO" id="GO:0003697">
    <property type="term" value="F:single-stranded DNA binding"/>
    <property type="evidence" value="ECO:0007669"/>
    <property type="project" value="InterPro"/>
</dbReference>
<protein>
    <recommendedName>
        <fullName evidence="8">Abasic site processing protein</fullName>
        <ecNumber evidence="8">3.4.-.-</ecNumber>
    </recommendedName>
</protein>
<keyword evidence="6" id="KW-0238">DNA-binding</keyword>
<evidence type="ECO:0000256" key="2">
    <source>
        <dbReference type="ARBA" id="ARBA00022670"/>
    </source>
</evidence>
<evidence type="ECO:0000256" key="9">
    <source>
        <dbReference type="SAM" id="MobiDB-lite"/>
    </source>
</evidence>
<dbReference type="EC" id="3.4.-.-" evidence="8"/>
<evidence type="ECO:0000256" key="8">
    <source>
        <dbReference type="RuleBase" id="RU364100"/>
    </source>
</evidence>
<dbReference type="Proteomes" id="UP000245590">
    <property type="component" value="Unassembled WGS sequence"/>
</dbReference>
<evidence type="ECO:0000256" key="6">
    <source>
        <dbReference type="ARBA" id="ARBA00023125"/>
    </source>
</evidence>
<keyword evidence="5" id="KW-0190">Covalent protein-DNA linkage</keyword>
<dbReference type="Gene3D" id="3.90.1680.10">
    <property type="entry name" value="SOS response associated peptidase-like"/>
    <property type="match status" value="1"/>
</dbReference>
<evidence type="ECO:0000256" key="3">
    <source>
        <dbReference type="ARBA" id="ARBA00022763"/>
    </source>
</evidence>
<sequence length="241" mass="26832">MCGRFVLDYDEAGLLHAYVATKADQQERDWSPVFSIAPSTLVPVVREHFDEDGEIQRTLEPARWGLHPSWAKDKGPRPINARYETVPTNGMFRGPFASSRVVVPMTGYYEWVEQEDGSKQPYFVHPKDGGLLNAAGLAAAKKAEDGESWDITFTIITREAKDAAGDVHDRMPAYLPDEQLGEWLAPGKLGPDEKADLHQGLGEVSEQIARTLVTHPVSREVNNARKVDRTDPSLIEPVELE</sequence>
<dbReference type="OrthoDB" id="9782620at2"/>
<reference evidence="10 11" key="1">
    <citation type="submission" date="2018-05" db="EMBL/GenBank/DDBJ databases">
        <title>Brachybacterium sp. M1HQ-2T, whole genome shotgun sequence.</title>
        <authorList>
            <person name="Tuo L."/>
        </authorList>
    </citation>
    <scope>NUCLEOTIDE SEQUENCE [LARGE SCALE GENOMIC DNA]</scope>
    <source>
        <strain evidence="10 11">M1HQ-2</strain>
    </source>
</reference>